<evidence type="ECO:0000313" key="7">
    <source>
        <dbReference type="Proteomes" id="UP001139365"/>
    </source>
</evidence>
<dbReference type="AlphaFoldDB" id="A0AAE3K0M0"/>
<proteinExistence type="predicted"/>
<protein>
    <submittedName>
        <fullName evidence="6">FAD-dependent oxidoreductase</fullName>
    </submittedName>
</protein>
<organism evidence="6 7">
    <name type="scientific">Candidatus Colimorpha enterica</name>
    <dbReference type="NCBI Taxonomy" id="3083063"/>
    <lineage>
        <taxon>Bacteria</taxon>
        <taxon>Pseudomonadati</taxon>
        <taxon>Bacteroidota</taxon>
        <taxon>Bacteroidia</taxon>
        <taxon>Bacteroidales</taxon>
        <taxon>Candidatus Colimorpha</taxon>
    </lineage>
</organism>
<dbReference type="Pfam" id="PF12831">
    <property type="entry name" value="FAD_oxidored"/>
    <property type="match status" value="1"/>
</dbReference>
<keyword evidence="3" id="KW-0560">Oxidoreductase</keyword>
<dbReference type="GO" id="GO:0051539">
    <property type="term" value="F:4 iron, 4 sulfur cluster binding"/>
    <property type="evidence" value="ECO:0007669"/>
    <property type="project" value="UniProtKB-KW"/>
</dbReference>
<gene>
    <name evidence="6" type="ORF">MR241_07655</name>
</gene>
<evidence type="ECO:0000256" key="1">
    <source>
        <dbReference type="ARBA" id="ARBA00022485"/>
    </source>
</evidence>
<dbReference type="InterPro" id="IPR039650">
    <property type="entry name" value="HdrA-like"/>
</dbReference>
<evidence type="ECO:0000256" key="3">
    <source>
        <dbReference type="ARBA" id="ARBA00023002"/>
    </source>
</evidence>
<dbReference type="Proteomes" id="UP001139365">
    <property type="component" value="Unassembled WGS sequence"/>
</dbReference>
<name>A0AAE3K0M0_9BACT</name>
<dbReference type="Gene3D" id="3.50.50.60">
    <property type="entry name" value="FAD/NAD(P)-binding domain"/>
    <property type="match status" value="1"/>
</dbReference>
<keyword evidence="5" id="KW-0411">Iron-sulfur</keyword>
<evidence type="ECO:0000313" key="6">
    <source>
        <dbReference type="EMBL" id="MCI5756152.1"/>
    </source>
</evidence>
<keyword evidence="1" id="KW-0004">4Fe-4S</keyword>
<evidence type="ECO:0000256" key="5">
    <source>
        <dbReference type="ARBA" id="ARBA00023014"/>
    </source>
</evidence>
<keyword evidence="2" id="KW-0479">Metal-binding</keyword>
<comment type="caution">
    <text evidence="6">The sequence shown here is derived from an EMBL/GenBank/DDBJ whole genome shotgun (WGS) entry which is preliminary data.</text>
</comment>
<sequence length="456" mass="48661">MDCSSLPLIGEADIVVCGGGTAGAFAAIAAADSGCRVLVAEQTGSLGGAAVNGLVVPMMNTGIPGNPQCSYISRRLHNKLLESGGADASGMNFDPILLEAALERLCTDSGVRICFYTTLADAVTKGNKISEIVVVNKNGLGRIRGKIFIDATGDGDLSIRAGSEYTKGDPQTGKNQAVSLRYLVSGIDTEKFGIFIRETVIKTGGIGADCDANGRISVACCPGDRWAFAGTFDEAQKNGDLTEDDRIYWQGFSVYGRRGCIAFNNPEFFTHNDGTDSDDLTFIRLAGKRAILRQMSFYRKYLPGFENAYISDIAPSVGVRESRNIVTEYVITAEDLLSRRKFPDCICRSAYPVDIHGKTLNFSSVTPADDGKPWYELPFRALAVKGIDNLLVAGRCLGADFTAQSSIRVQHSARASGEAAGIGAALALEHNTAPRFVNGADVRAVMLERGADFGEK</sequence>
<dbReference type="PANTHER" id="PTHR43498:SF1">
    <property type="entry name" value="COB--COM HETERODISULFIDE REDUCTASE IRON-SULFUR SUBUNIT A"/>
    <property type="match status" value="1"/>
</dbReference>
<reference evidence="6 7" key="1">
    <citation type="submission" date="2022-03" db="EMBL/GenBank/DDBJ databases">
        <title>Metagenome-assembled genomes from swine fecal metagenomes.</title>
        <authorList>
            <person name="Holman D.B."/>
            <person name="Kommadath A."/>
        </authorList>
    </citation>
    <scope>NUCLEOTIDE SEQUENCE [LARGE SCALE GENOMIC DNA]</scope>
    <source>
        <strain evidence="6">SUG147</strain>
    </source>
</reference>
<evidence type="ECO:0000256" key="2">
    <source>
        <dbReference type="ARBA" id="ARBA00022723"/>
    </source>
</evidence>
<dbReference type="GO" id="GO:0016491">
    <property type="term" value="F:oxidoreductase activity"/>
    <property type="evidence" value="ECO:0007669"/>
    <property type="project" value="UniProtKB-KW"/>
</dbReference>
<accession>A0AAE3K0M0</accession>
<dbReference type="GO" id="GO:0046872">
    <property type="term" value="F:metal ion binding"/>
    <property type="evidence" value="ECO:0007669"/>
    <property type="project" value="UniProtKB-KW"/>
</dbReference>
<dbReference type="InterPro" id="IPR036188">
    <property type="entry name" value="FAD/NAD-bd_sf"/>
</dbReference>
<dbReference type="SUPFAM" id="SSF51905">
    <property type="entry name" value="FAD/NAD(P)-binding domain"/>
    <property type="match status" value="1"/>
</dbReference>
<dbReference type="PRINTS" id="PR00411">
    <property type="entry name" value="PNDRDTASEI"/>
</dbReference>
<evidence type="ECO:0000256" key="4">
    <source>
        <dbReference type="ARBA" id="ARBA00023004"/>
    </source>
</evidence>
<dbReference type="PANTHER" id="PTHR43498">
    <property type="entry name" value="FERREDOXIN:COB-COM HETERODISULFIDE REDUCTASE SUBUNIT A"/>
    <property type="match status" value="1"/>
</dbReference>
<keyword evidence="4" id="KW-0408">Iron</keyword>
<dbReference type="EMBL" id="JALEMU010000124">
    <property type="protein sequence ID" value="MCI5756152.1"/>
    <property type="molecule type" value="Genomic_DNA"/>
</dbReference>